<comment type="subcellular location">
    <subcellularLocation>
        <location evidence="1">Membrane</location>
        <topology evidence="1">Multi-pass membrane protein</topology>
    </subcellularLocation>
</comment>
<keyword evidence="3 5" id="KW-1133">Transmembrane helix</keyword>
<evidence type="ECO:0000313" key="7">
    <source>
        <dbReference type="Proteomes" id="UP000807306"/>
    </source>
</evidence>
<keyword evidence="4 5" id="KW-0472">Membrane</keyword>
<proteinExistence type="predicted"/>
<feature type="transmembrane region" description="Helical" evidence="5">
    <location>
        <begin position="366"/>
        <end position="383"/>
    </location>
</feature>
<feature type="transmembrane region" description="Helical" evidence="5">
    <location>
        <begin position="75"/>
        <end position="94"/>
    </location>
</feature>
<dbReference type="PANTHER" id="PTHR23051">
    <property type="entry name" value="SOLUTE CARRIER FAMILY 35, MEMBER F5"/>
    <property type="match status" value="1"/>
</dbReference>
<feature type="transmembrane region" description="Helical" evidence="5">
    <location>
        <begin position="164"/>
        <end position="188"/>
    </location>
</feature>
<feature type="transmembrane region" description="Helical" evidence="5">
    <location>
        <begin position="311"/>
        <end position="332"/>
    </location>
</feature>
<comment type="caution">
    <text evidence="6">The sequence shown here is derived from an EMBL/GenBank/DDBJ whole genome shotgun (WGS) entry which is preliminary data.</text>
</comment>
<evidence type="ECO:0000256" key="1">
    <source>
        <dbReference type="ARBA" id="ARBA00004141"/>
    </source>
</evidence>
<keyword evidence="7" id="KW-1185">Reference proteome</keyword>
<reference evidence="6" key="1">
    <citation type="submission" date="2020-11" db="EMBL/GenBank/DDBJ databases">
        <authorList>
            <consortium name="DOE Joint Genome Institute"/>
            <person name="Ahrendt S."/>
            <person name="Riley R."/>
            <person name="Andreopoulos W."/>
            <person name="Labutti K."/>
            <person name="Pangilinan J."/>
            <person name="Ruiz-Duenas F.J."/>
            <person name="Barrasa J.M."/>
            <person name="Sanchez-Garcia M."/>
            <person name="Camarero S."/>
            <person name="Miyauchi S."/>
            <person name="Serrano A."/>
            <person name="Linde D."/>
            <person name="Babiker R."/>
            <person name="Drula E."/>
            <person name="Ayuso-Fernandez I."/>
            <person name="Pacheco R."/>
            <person name="Padilla G."/>
            <person name="Ferreira P."/>
            <person name="Barriuso J."/>
            <person name="Kellner H."/>
            <person name="Castanera R."/>
            <person name="Alfaro M."/>
            <person name="Ramirez L."/>
            <person name="Pisabarro A.G."/>
            <person name="Kuo A."/>
            <person name="Tritt A."/>
            <person name="Lipzen A."/>
            <person name="He G."/>
            <person name="Yan M."/>
            <person name="Ng V."/>
            <person name="Cullen D."/>
            <person name="Martin F."/>
            <person name="Rosso M.-N."/>
            <person name="Henrissat B."/>
            <person name="Hibbett D."/>
            <person name="Martinez A.T."/>
            <person name="Grigoriev I.V."/>
        </authorList>
    </citation>
    <scope>NUCLEOTIDE SEQUENCE</scope>
    <source>
        <strain evidence="6">CBS 506.95</strain>
    </source>
</reference>
<feature type="transmembrane region" description="Helical" evidence="5">
    <location>
        <begin position="195"/>
        <end position="213"/>
    </location>
</feature>
<feature type="transmembrane region" description="Helical" evidence="5">
    <location>
        <begin position="339"/>
        <end position="360"/>
    </location>
</feature>
<dbReference type="SUPFAM" id="SSF103481">
    <property type="entry name" value="Multidrug resistance efflux transporter EmrE"/>
    <property type="match status" value="1"/>
</dbReference>
<feature type="transmembrane region" description="Helical" evidence="5">
    <location>
        <begin position="275"/>
        <end position="299"/>
    </location>
</feature>
<sequence>MSPAEGSPSPAIEMEILHGRESSQSRGKAAETQQRLLERKDYLIGIGLLLIVVLLWTLSNFVTQDLYESGYDKPFLVTYMNTSAFSFYLIPLLIRRWLARRRNSNGLDDRNTANYQPLHIDDGFLPPLRSELPPLTTRETADLALAFCFLWFIANWAVNASLGFTSVASATVLSSMSGFFTLGIGRVFGVERLTIMKMAAVCTSFTGVVFVSLSDHASKSPTGQAAHPGTSRVTSVSSRATIGDFLALGSALFYALYVILLKVRIKTESRVDMQLFFGFVGLLNVLTCWPLGLVMHYTGLEPFEMPPSKSAWQAILINMFITLSSDYLYVLAMLKTTPLVVTVGLSLTIPIAVLGDFLRLRPTHEQVLAGALLVLLSFIVIGLENSKEEEQEVQPVQITGTVDEP</sequence>
<evidence type="ECO:0000256" key="5">
    <source>
        <dbReference type="SAM" id="Phobius"/>
    </source>
</evidence>
<evidence type="ECO:0000313" key="6">
    <source>
        <dbReference type="EMBL" id="KAF9532033.1"/>
    </source>
</evidence>
<feature type="transmembrane region" description="Helical" evidence="5">
    <location>
        <begin position="42"/>
        <end position="63"/>
    </location>
</feature>
<dbReference type="Proteomes" id="UP000807306">
    <property type="component" value="Unassembled WGS sequence"/>
</dbReference>
<feature type="transmembrane region" description="Helical" evidence="5">
    <location>
        <begin position="140"/>
        <end position="158"/>
    </location>
</feature>
<name>A0A9P6ENE5_9AGAR</name>
<gene>
    <name evidence="6" type="ORF">CPB83DRAFT_848231</name>
</gene>
<dbReference type="GO" id="GO:0000329">
    <property type="term" value="C:fungal-type vacuole membrane"/>
    <property type="evidence" value="ECO:0007669"/>
    <property type="project" value="TreeGrafter"/>
</dbReference>
<protein>
    <submittedName>
        <fullName evidence="6">Vacuolar membrane protein</fullName>
    </submittedName>
</protein>
<accession>A0A9P6ENE5</accession>
<dbReference type="AlphaFoldDB" id="A0A9P6ENE5"/>
<evidence type="ECO:0000256" key="4">
    <source>
        <dbReference type="ARBA" id="ARBA00023136"/>
    </source>
</evidence>
<feature type="transmembrane region" description="Helical" evidence="5">
    <location>
        <begin position="245"/>
        <end position="263"/>
    </location>
</feature>
<evidence type="ECO:0000256" key="2">
    <source>
        <dbReference type="ARBA" id="ARBA00022692"/>
    </source>
</evidence>
<dbReference type="OrthoDB" id="1436450at2759"/>
<dbReference type="PANTHER" id="PTHR23051:SF0">
    <property type="entry name" value="SOLUTE CARRIER FAMILY 35 MEMBER F5"/>
    <property type="match status" value="1"/>
</dbReference>
<dbReference type="EMBL" id="MU157833">
    <property type="protein sequence ID" value="KAF9532033.1"/>
    <property type="molecule type" value="Genomic_DNA"/>
</dbReference>
<organism evidence="6 7">
    <name type="scientific">Crepidotus variabilis</name>
    <dbReference type="NCBI Taxonomy" id="179855"/>
    <lineage>
        <taxon>Eukaryota</taxon>
        <taxon>Fungi</taxon>
        <taxon>Dikarya</taxon>
        <taxon>Basidiomycota</taxon>
        <taxon>Agaricomycotina</taxon>
        <taxon>Agaricomycetes</taxon>
        <taxon>Agaricomycetidae</taxon>
        <taxon>Agaricales</taxon>
        <taxon>Agaricineae</taxon>
        <taxon>Crepidotaceae</taxon>
        <taxon>Crepidotus</taxon>
    </lineage>
</organism>
<dbReference type="InterPro" id="IPR037185">
    <property type="entry name" value="EmrE-like"/>
</dbReference>
<evidence type="ECO:0000256" key="3">
    <source>
        <dbReference type="ARBA" id="ARBA00022989"/>
    </source>
</evidence>
<keyword evidence="2 5" id="KW-0812">Transmembrane</keyword>